<dbReference type="STRING" id="35722.A0A0B7NHK0"/>
<keyword evidence="7" id="KW-1185">Reference proteome</keyword>
<keyword evidence="4" id="KW-0539">Nucleus</keyword>
<comment type="subcellular location">
    <subcellularLocation>
        <location evidence="1">Nucleus</location>
    </subcellularLocation>
</comment>
<keyword evidence="3" id="KW-0804">Transcription</keyword>
<evidence type="ECO:0000256" key="1">
    <source>
        <dbReference type="ARBA" id="ARBA00004123"/>
    </source>
</evidence>
<reference evidence="6 7" key="1">
    <citation type="submission" date="2014-09" db="EMBL/GenBank/DDBJ databases">
        <authorList>
            <person name="Ellenberger Sabrina"/>
        </authorList>
    </citation>
    <scope>NUCLEOTIDE SEQUENCE [LARGE SCALE GENOMIC DNA]</scope>
    <source>
        <strain evidence="6 7">CBS 412.66</strain>
    </source>
</reference>
<dbReference type="OrthoDB" id="49520at2759"/>
<gene>
    <name evidence="6" type="primary">PARPA_09180.1 scaffold 35568</name>
</gene>
<dbReference type="GO" id="GO:0031011">
    <property type="term" value="C:Ino80 complex"/>
    <property type="evidence" value="ECO:0007669"/>
    <property type="project" value="InterPro"/>
</dbReference>
<dbReference type="Proteomes" id="UP000054107">
    <property type="component" value="Unassembled WGS sequence"/>
</dbReference>
<dbReference type="AlphaFoldDB" id="A0A0B7NHK0"/>
<keyword evidence="2" id="KW-0805">Transcription regulation</keyword>
<protein>
    <recommendedName>
        <fullName evidence="5">Vps72/YL1 C-terminal domain-containing protein</fullName>
    </recommendedName>
</protein>
<dbReference type="InterPro" id="IPR013272">
    <property type="entry name" value="Vps72/YL1_C"/>
</dbReference>
<sequence>MRLIRKLDFNSFFFSTTPHNNNVNRQASLGRFEDFNILLEEDYEGPLNLLTADKPFKNPNYKTIKKNKNLKQILTLERDNMLALDVPTYENIECAPSVLPQKKYCDITGLNAKYTDPKTGLRYHNAEIYQFIRTLGVPNVQAYLASRNAAVVLK</sequence>
<dbReference type="PANTHER" id="PTHR31200">
    <property type="entry name" value="INO80 COMPLEX SUBUNIT C"/>
    <property type="match status" value="1"/>
</dbReference>
<dbReference type="GO" id="GO:0006338">
    <property type="term" value="P:chromatin remodeling"/>
    <property type="evidence" value="ECO:0007669"/>
    <property type="project" value="InterPro"/>
</dbReference>
<feature type="domain" description="Vps72/YL1 C-terminal" evidence="5">
    <location>
        <begin position="103"/>
        <end position="132"/>
    </location>
</feature>
<name>A0A0B7NHK0_9FUNG</name>
<evidence type="ECO:0000256" key="3">
    <source>
        <dbReference type="ARBA" id="ARBA00023163"/>
    </source>
</evidence>
<evidence type="ECO:0000256" key="4">
    <source>
        <dbReference type="ARBA" id="ARBA00023242"/>
    </source>
</evidence>
<dbReference type="EMBL" id="LN731785">
    <property type="protein sequence ID" value="CEP14989.1"/>
    <property type="molecule type" value="Genomic_DNA"/>
</dbReference>
<evidence type="ECO:0000256" key="2">
    <source>
        <dbReference type="ARBA" id="ARBA00023015"/>
    </source>
</evidence>
<evidence type="ECO:0000259" key="5">
    <source>
        <dbReference type="SMART" id="SM00993"/>
    </source>
</evidence>
<dbReference type="PANTHER" id="PTHR31200:SF1">
    <property type="entry name" value="INO80 COMPLEX SUBUNIT C"/>
    <property type="match status" value="1"/>
</dbReference>
<proteinExistence type="predicted"/>
<dbReference type="Pfam" id="PF08265">
    <property type="entry name" value="YL1_C"/>
    <property type="match status" value="1"/>
</dbReference>
<evidence type="ECO:0000313" key="6">
    <source>
        <dbReference type="EMBL" id="CEP14989.1"/>
    </source>
</evidence>
<evidence type="ECO:0000313" key="7">
    <source>
        <dbReference type="Proteomes" id="UP000054107"/>
    </source>
</evidence>
<dbReference type="InterPro" id="IPR029525">
    <property type="entry name" value="INO80C/Ies6"/>
</dbReference>
<organism evidence="6 7">
    <name type="scientific">Parasitella parasitica</name>
    <dbReference type="NCBI Taxonomy" id="35722"/>
    <lineage>
        <taxon>Eukaryota</taxon>
        <taxon>Fungi</taxon>
        <taxon>Fungi incertae sedis</taxon>
        <taxon>Mucoromycota</taxon>
        <taxon>Mucoromycotina</taxon>
        <taxon>Mucoromycetes</taxon>
        <taxon>Mucorales</taxon>
        <taxon>Mucorineae</taxon>
        <taxon>Mucoraceae</taxon>
        <taxon>Parasitella</taxon>
    </lineage>
</organism>
<dbReference type="SMART" id="SM00993">
    <property type="entry name" value="YL1_C"/>
    <property type="match status" value="1"/>
</dbReference>
<accession>A0A0B7NHK0</accession>